<dbReference type="InterPro" id="IPR021683">
    <property type="entry name" value="DUF3267"/>
</dbReference>
<gene>
    <name evidence="3" type="ORF">K6V98_07855</name>
</gene>
<dbReference type="EMBL" id="JAIMFO010000009">
    <property type="protein sequence ID" value="MBY4798258.1"/>
    <property type="molecule type" value="Genomic_DNA"/>
</dbReference>
<evidence type="ECO:0000313" key="4">
    <source>
        <dbReference type="Proteomes" id="UP000700908"/>
    </source>
</evidence>
<keyword evidence="4" id="KW-1185">Reference proteome</keyword>
<dbReference type="Gene3D" id="3.40.630.30">
    <property type="match status" value="1"/>
</dbReference>
<feature type="transmembrane region" description="Helical" evidence="1">
    <location>
        <begin position="283"/>
        <end position="303"/>
    </location>
</feature>
<feature type="transmembrane region" description="Helical" evidence="1">
    <location>
        <begin position="348"/>
        <end position="367"/>
    </location>
</feature>
<dbReference type="Pfam" id="PF00583">
    <property type="entry name" value="Acetyltransf_1"/>
    <property type="match status" value="1"/>
</dbReference>
<dbReference type="SUPFAM" id="SSF55729">
    <property type="entry name" value="Acyl-CoA N-acyltransferases (Nat)"/>
    <property type="match status" value="1"/>
</dbReference>
<protein>
    <submittedName>
        <fullName evidence="3">DUF3267 domain-containing protein</fullName>
    </submittedName>
</protein>
<dbReference type="RefSeq" id="WP_222199982.1">
    <property type="nucleotide sequence ID" value="NZ_JAIMFO010000009.1"/>
</dbReference>
<dbReference type="InterPro" id="IPR000182">
    <property type="entry name" value="GNAT_dom"/>
</dbReference>
<keyword evidence="1" id="KW-1133">Transmembrane helix</keyword>
<reference evidence="3 4" key="1">
    <citation type="submission" date="2021-08" db="EMBL/GenBank/DDBJ databases">
        <title>Collinsella faecalis sp. nov. isolated from swine faeces.</title>
        <authorList>
            <person name="Oh B.S."/>
            <person name="Lee J.H."/>
        </authorList>
    </citation>
    <scope>NUCLEOTIDE SEQUENCE [LARGE SCALE GENOMIC DNA]</scope>
    <source>
        <strain evidence="3 4">AGMB00827</strain>
    </source>
</reference>
<sequence length="426" mass="45481">MREERLDRPFMIRRAVPSDVVGVLSVLEDGRRSIARLGIDQWQDGYPGTPEAETDIACGSCIVAEDRRGTIVGTLALKLDADPDYEAAPIAWLPTPAGAPEVPYAAIHRCATAEHALGKGVMGALFSAAAELAQRAGKTSIRVDTHPGNIAMRAFLMRQGFLELEPFDLVSHGGGDPRRIAFERPISADQPDQARMLEQARVGLGSNAPRYPSAPVLMSTGGGHAGSFELRLTEDAVFLGRATAHSGVVALAGGLAGVLWFSVISELLELPVPTDATLLGAGVPFWALWIVGVLCAILCSYVLHELIHAALFKILAPSARVRLGASWSLGLIFASAEGVSYSRRRYQLIIMAPTVVITGLLVVLGVLTGYSLAAWVVAVIHLTGCTGDWGCFEAVIRDKAIVYCEDTAWGVRFHRAQEDAKEGGSH</sequence>
<keyword evidence="1" id="KW-0472">Membrane</keyword>
<dbReference type="InterPro" id="IPR016181">
    <property type="entry name" value="Acyl_CoA_acyltransferase"/>
</dbReference>
<evidence type="ECO:0000259" key="2">
    <source>
        <dbReference type="PROSITE" id="PS51186"/>
    </source>
</evidence>
<feature type="domain" description="N-acetyltransferase" evidence="2">
    <location>
        <begin position="10"/>
        <end position="189"/>
    </location>
</feature>
<keyword evidence="1" id="KW-0812">Transmembrane</keyword>
<comment type="caution">
    <text evidence="3">The sequence shown here is derived from an EMBL/GenBank/DDBJ whole genome shotgun (WGS) entry which is preliminary data.</text>
</comment>
<name>A0ABS7MLK8_9ACTN</name>
<evidence type="ECO:0000313" key="3">
    <source>
        <dbReference type="EMBL" id="MBY4798258.1"/>
    </source>
</evidence>
<dbReference type="PROSITE" id="PS51186">
    <property type="entry name" value="GNAT"/>
    <property type="match status" value="1"/>
</dbReference>
<organism evidence="3 4">
    <name type="scientific">Collinsella ureilytica</name>
    <dbReference type="NCBI Taxonomy" id="2869515"/>
    <lineage>
        <taxon>Bacteria</taxon>
        <taxon>Bacillati</taxon>
        <taxon>Actinomycetota</taxon>
        <taxon>Coriobacteriia</taxon>
        <taxon>Coriobacteriales</taxon>
        <taxon>Coriobacteriaceae</taxon>
        <taxon>Collinsella</taxon>
    </lineage>
</organism>
<dbReference type="Proteomes" id="UP000700908">
    <property type="component" value="Unassembled WGS sequence"/>
</dbReference>
<feature type="transmembrane region" description="Helical" evidence="1">
    <location>
        <begin position="373"/>
        <end position="392"/>
    </location>
</feature>
<dbReference type="Pfam" id="PF11667">
    <property type="entry name" value="DUF3267"/>
    <property type="match status" value="1"/>
</dbReference>
<accession>A0ABS7MLK8</accession>
<proteinExistence type="predicted"/>
<evidence type="ECO:0000256" key="1">
    <source>
        <dbReference type="SAM" id="Phobius"/>
    </source>
</evidence>
<feature type="transmembrane region" description="Helical" evidence="1">
    <location>
        <begin position="238"/>
        <end position="263"/>
    </location>
</feature>